<accession>A0A381TGG8</accession>
<organism evidence="1">
    <name type="scientific">marine metagenome</name>
    <dbReference type="NCBI Taxonomy" id="408172"/>
    <lineage>
        <taxon>unclassified sequences</taxon>
        <taxon>metagenomes</taxon>
        <taxon>ecological metagenomes</taxon>
    </lineage>
</organism>
<reference evidence="1" key="1">
    <citation type="submission" date="2018-05" db="EMBL/GenBank/DDBJ databases">
        <authorList>
            <person name="Lanie J.A."/>
            <person name="Ng W.-L."/>
            <person name="Kazmierczak K.M."/>
            <person name="Andrzejewski T.M."/>
            <person name="Davidsen T.M."/>
            <person name="Wayne K.J."/>
            <person name="Tettelin H."/>
            <person name="Glass J.I."/>
            <person name="Rusch D."/>
            <person name="Podicherti R."/>
            <person name="Tsui H.-C.T."/>
            <person name="Winkler M.E."/>
        </authorList>
    </citation>
    <scope>NUCLEOTIDE SEQUENCE</scope>
</reference>
<sequence length="24" mass="2945">MNTVTFETIYQERPGWPLIYLKNM</sequence>
<dbReference type="AlphaFoldDB" id="A0A381TGG8"/>
<proteinExistence type="predicted"/>
<dbReference type="EMBL" id="UINC01004376">
    <property type="protein sequence ID" value="SVA13867.1"/>
    <property type="molecule type" value="Genomic_DNA"/>
</dbReference>
<protein>
    <submittedName>
        <fullName evidence="1">Uncharacterized protein</fullName>
    </submittedName>
</protein>
<feature type="non-terminal residue" evidence="1">
    <location>
        <position position="24"/>
    </location>
</feature>
<name>A0A381TGG8_9ZZZZ</name>
<gene>
    <name evidence="1" type="ORF">METZ01_LOCUS66721</name>
</gene>
<evidence type="ECO:0000313" key="1">
    <source>
        <dbReference type="EMBL" id="SVA13867.1"/>
    </source>
</evidence>